<feature type="transmembrane region" description="Helical" evidence="2">
    <location>
        <begin position="166"/>
        <end position="190"/>
    </location>
</feature>
<organism evidence="3 4">
    <name type="scientific">Algicella marina</name>
    <dbReference type="NCBI Taxonomy" id="2683284"/>
    <lineage>
        <taxon>Bacteria</taxon>
        <taxon>Pseudomonadati</taxon>
        <taxon>Pseudomonadota</taxon>
        <taxon>Alphaproteobacteria</taxon>
        <taxon>Rhodobacterales</taxon>
        <taxon>Paracoccaceae</taxon>
        <taxon>Algicella</taxon>
    </lineage>
</organism>
<sequence>MSLFAFIGRGLVLAIWIALRLLPVAALVLAIFLAMIFATQNYYVVVMVSFAFGVFGTTFLYLNGIRAGLMARKVTSPPTANGLMMGTIKLLFVHFLAQLLVLILLYALLTTVFQYLLLPAMVPGWNEQVADIFGSDSAVGFLATLGLLGDPFSDVFGANAMIAPGLIFYVLATLLSGICVAIFGVPMAGVGANAVQRGPNHDLVFGLGNSFLSILALYFVGVTLPSAAMMAAYPMWLGMLSESAGNLTFFIAALVAICAASYYMYCIPFAAMALAYEQATENRRREIKLEQAPISSPEDFQEHQASVRSLRQQRQSGSAARSVYVPERQRHSSGAGDSEDE</sequence>
<dbReference type="EMBL" id="CP046620">
    <property type="protein sequence ID" value="QHQ33790.1"/>
    <property type="molecule type" value="Genomic_DNA"/>
</dbReference>
<dbReference type="Proteomes" id="UP000464495">
    <property type="component" value="Chromosome"/>
</dbReference>
<feature type="transmembrane region" description="Helical" evidence="2">
    <location>
        <begin position="12"/>
        <end position="36"/>
    </location>
</feature>
<keyword evidence="2" id="KW-0812">Transmembrane</keyword>
<feature type="transmembrane region" description="Helical" evidence="2">
    <location>
        <begin position="211"/>
        <end position="236"/>
    </location>
</feature>
<evidence type="ECO:0000313" key="3">
    <source>
        <dbReference type="EMBL" id="QHQ33790.1"/>
    </source>
</evidence>
<feature type="transmembrane region" description="Helical" evidence="2">
    <location>
        <begin position="42"/>
        <end position="62"/>
    </location>
</feature>
<dbReference type="KEGG" id="amaq:GO499_00655"/>
<feature type="region of interest" description="Disordered" evidence="1">
    <location>
        <begin position="290"/>
        <end position="341"/>
    </location>
</feature>
<proteinExistence type="predicted"/>
<keyword evidence="2" id="KW-1133">Transmembrane helix</keyword>
<keyword evidence="4" id="KW-1185">Reference proteome</keyword>
<dbReference type="AlphaFoldDB" id="A0A6P1SVV9"/>
<evidence type="ECO:0000313" key="4">
    <source>
        <dbReference type="Proteomes" id="UP000464495"/>
    </source>
</evidence>
<dbReference type="RefSeq" id="WP_161860365.1">
    <property type="nucleotide sequence ID" value="NZ_CP046620.1"/>
</dbReference>
<feature type="compositionally biased region" description="Polar residues" evidence="1">
    <location>
        <begin position="303"/>
        <end position="319"/>
    </location>
</feature>
<name>A0A6P1SVV9_9RHOB</name>
<evidence type="ECO:0000256" key="1">
    <source>
        <dbReference type="SAM" id="MobiDB-lite"/>
    </source>
</evidence>
<feature type="transmembrane region" description="Helical" evidence="2">
    <location>
        <begin position="91"/>
        <end position="117"/>
    </location>
</feature>
<accession>A0A6P1SVV9</accession>
<protein>
    <submittedName>
        <fullName evidence="3">Uncharacterized protein</fullName>
    </submittedName>
</protein>
<evidence type="ECO:0000256" key="2">
    <source>
        <dbReference type="SAM" id="Phobius"/>
    </source>
</evidence>
<reference evidence="3 4" key="1">
    <citation type="submission" date="2019-12" db="EMBL/GenBank/DDBJ databases">
        <title>Complete genome sequence of Algicella marina strain 9Alg 56(T) isolated from the red alga Tichocarpus crinitus.</title>
        <authorList>
            <person name="Kim S.-G."/>
            <person name="Nedashkovskaya O.I."/>
        </authorList>
    </citation>
    <scope>NUCLEOTIDE SEQUENCE [LARGE SCALE GENOMIC DNA]</scope>
    <source>
        <strain evidence="3 4">9Alg 56</strain>
    </source>
</reference>
<feature type="transmembrane region" description="Helical" evidence="2">
    <location>
        <begin position="248"/>
        <end position="276"/>
    </location>
</feature>
<keyword evidence="2" id="KW-0472">Membrane</keyword>
<gene>
    <name evidence="3" type="ORF">GO499_00655</name>
</gene>